<comment type="caution">
    <text evidence="1">The sequence shown here is derived from an EMBL/GenBank/DDBJ whole genome shotgun (WGS) entry which is preliminary data.</text>
</comment>
<dbReference type="EMBL" id="BART01040125">
    <property type="protein sequence ID" value="GAH26316.1"/>
    <property type="molecule type" value="Genomic_DNA"/>
</dbReference>
<name>X1DZ62_9ZZZZ</name>
<sequence length="103" mass="11418">RTYNTKDVNSESAMCEASWDGGTSYTQRFMILRALGQLGFEETGDSYSGRAAQGLTLEQDIYGIVLQSLHMGLPYIGIYGEDLIEVEGNIDVQEAYNFGNKYA</sequence>
<reference evidence="1" key="1">
    <citation type="journal article" date="2014" name="Front. Microbiol.">
        <title>High frequency of phylogenetically diverse reductive dehalogenase-homologous genes in deep subseafloor sedimentary metagenomes.</title>
        <authorList>
            <person name="Kawai M."/>
            <person name="Futagami T."/>
            <person name="Toyoda A."/>
            <person name="Takaki Y."/>
            <person name="Nishi S."/>
            <person name="Hori S."/>
            <person name="Arai W."/>
            <person name="Tsubouchi T."/>
            <person name="Morono Y."/>
            <person name="Uchiyama I."/>
            <person name="Ito T."/>
            <person name="Fujiyama A."/>
            <person name="Inagaki F."/>
            <person name="Takami H."/>
        </authorList>
    </citation>
    <scope>NUCLEOTIDE SEQUENCE</scope>
    <source>
        <strain evidence="1">Expedition CK06-06</strain>
    </source>
</reference>
<evidence type="ECO:0000313" key="1">
    <source>
        <dbReference type="EMBL" id="GAH26316.1"/>
    </source>
</evidence>
<dbReference type="AlphaFoldDB" id="X1DZ62"/>
<gene>
    <name evidence="1" type="ORF">S01H4_65516</name>
</gene>
<protein>
    <submittedName>
        <fullName evidence="1">Uncharacterized protein</fullName>
    </submittedName>
</protein>
<feature type="non-terminal residue" evidence="1">
    <location>
        <position position="103"/>
    </location>
</feature>
<accession>X1DZ62</accession>
<organism evidence="1">
    <name type="scientific">marine sediment metagenome</name>
    <dbReference type="NCBI Taxonomy" id="412755"/>
    <lineage>
        <taxon>unclassified sequences</taxon>
        <taxon>metagenomes</taxon>
        <taxon>ecological metagenomes</taxon>
    </lineage>
</organism>
<feature type="non-terminal residue" evidence="1">
    <location>
        <position position="1"/>
    </location>
</feature>
<proteinExistence type="predicted"/>